<dbReference type="InterPro" id="IPR002346">
    <property type="entry name" value="Mopterin_DH_FAD-bd"/>
</dbReference>
<feature type="active site" description="Proton acceptor" evidence="16">
    <location>
        <position position="1201"/>
    </location>
</feature>
<dbReference type="Proteomes" id="UP000594454">
    <property type="component" value="Chromosome 1"/>
</dbReference>
<comment type="subcellular location">
    <subcellularLocation>
        <location evidence="2">Peroxisome</location>
    </subcellularLocation>
</comment>
<dbReference type="Pfam" id="PF01315">
    <property type="entry name" value="Ald_Xan_dh_C"/>
    <property type="match status" value="1"/>
</dbReference>
<dbReference type="OrthoDB" id="8300278at2759"/>
<protein>
    <recommendedName>
        <fullName evidence="15">Indole-3-acetaldehyde oxidase</fullName>
    </recommendedName>
</protein>
<proteinExistence type="inferred from homology"/>
<keyword evidence="21" id="KW-1185">Reference proteome</keyword>
<dbReference type="InterPro" id="IPR000674">
    <property type="entry name" value="Ald_Oxase/Xan_DH_a/b"/>
</dbReference>
<feature type="binding site" evidence="18">
    <location>
        <position position="72"/>
    </location>
    <ligand>
        <name>[2Fe-2S] cluster</name>
        <dbReference type="ChEBI" id="CHEBI:190135"/>
        <label>1</label>
    </ligand>
</feature>
<dbReference type="PANTHER" id="PTHR11908:SF132">
    <property type="entry name" value="ALDEHYDE OXIDASE 1-RELATED"/>
    <property type="match status" value="1"/>
</dbReference>
<evidence type="ECO:0000256" key="15">
    <source>
        <dbReference type="ARBA" id="ARBA00072265"/>
    </source>
</evidence>
<dbReference type="PROSITE" id="PS51387">
    <property type="entry name" value="FAD_PCMH"/>
    <property type="match status" value="1"/>
</dbReference>
<feature type="binding site" evidence="18">
    <location>
        <position position="112"/>
    </location>
    <ligand>
        <name>[2Fe-2S] cluster</name>
        <dbReference type="ChEBI" id="CHEBI:190135"/>
        <label>2</label>
    </ligand>
</feature>
<keyword evidence="11" id="KW-0520">NAD</keyword>
<feature type="binding site" evidence="18">
    <location>
        <position position="148"/>
    </location>
    <ligand>
        <name>[2Fe-2S] cluster</name>
        <dbReference type="ChEBI" id="CHEBI:190135"/>
        <label>2</label>
    </ligand>
</feature>
<dbReference type="InterPro" id="IPR036884">
    <property type="entry name" value="2Fe-2S-bd_dom_sf"/>
</dbReference>
<keyword evidence="12" id="KW-0576">Peroxisome</keyword>
<dbReference type="InterPro" id="IPR012675">
    <property type="entry name" value="Beta-grasp_dom_sf"/>
</dbReference>
<evidence type="ECO:0000313" key="20">
    <source>
        <dbReference type="EMBL" id="CAD7078508.1"/>
    </source>
</evidence>
<dbReference type="GO" id="GO:0005777">
    <property type="term" value="C:peroxisome"/>
    <property type="evidence" value="ECO:0007669"/>
    <property type="project" value="UniProtKB-SubCell"/>
</dbReference>
<dbReference type="InterPro" id="IPR016169">
    <property type="entry name" value="FAD-bd_PCMH_sub2"/>
</dbReference>
<evidence type="ECO:0000256" key="5">
    <source>
        <dbReference type="ARBA" id="ARBA00022505"/>
    </source>
</evidence>
<feature type="domain" description="FAD-binding PCMH-type" evidence="19">
    <location>
        <begin position="202"/>
        <end position="381"/>
    </location>
</feature>
<feature type="binding site" evidence="18">
    <location>
        <position position="50"/>
    </location>
    <ligand>
        <name>[2Fe-2S] cluster</name>
        <dbReference type="ChEBI" id="CHEBI:190135"/>
        <label>1</label>
    </ligand>
</feature>
<dbReference type="Gene3D" id="3.10.20.30">
    <property type="match status" value="1"/>
</dbReference>
<feature type="binding site" evidence="18">
    <location>
        <position position="47"/>
    </location>
    <ligand>
        <name>[2Fe-2S] cluster</name>
        <dbReference type="ChEBI" id="CHEBI:190135"/>
        <label>1</label>
    </ligand>
</feature>
<evidence type="ECO:0000256" key="17">
    <source>
        <dbReference type="PIRSR" id="PIRSR000127-2"/>
    </source>
</evidence>
<dbReference type="AlphaFoldDB" id="A0A7R8UCZ7"/>
<evidence type="ECO:0000256" key="9">
    <source>
        <dbReference type="ARBA" id="ARBA00023004"/>
    </source>
</evidence>
<dbReference type="SMART" id="SM01092">
    <property type="entry name" value="CO_deh_flav_C"/>
    <property type="match status" value="1"/>
</dbReference>
<dbReference type="SUPFAM" id="SSF55447">
    <property type="entry name" value="CO dehydrogenase flavoprotein C-terminal domain-like"/>
    <property type="match status" value="1"/>
</dbReference>
<dbReference type="FunFam" id="3.10.20.30:FF:000012">
    <property type="entry name" value="Xanthine dehydrogenase/oxidase"/>
    <property type="match status" value="1"/>
</dbReference>
<dbReference type="FunFam" id="3.30.390.50:FF:000003">
    <property type="entry name" value="Aldehyde oxidase1"/>
    <property type="match status" value="1"/>
</dbReference>
<sequence length="1257" mass="141132">MSIDLTINGKLYSVKCEEYPADITLNTFIREYAKLFGTKFYCLAGGCGCCTVTIRTHHPVSNQYYSRAANSCLTLLNVCNNWDVVTIEGLGDRHTGYHPLQERLAHFNGTQCGYCSPGMIMNMYSLLEAFGGSVSSGQIENSFGGNLCRCTGYRPILDTMKSFASDCEYEFVDKEYDIEDLRLCPKVGKVCGRKCQIPKTVKIDDHRLWYHPQSLAEIFHILDNIHDSRYMLVAGGTAHGVYRRDPDIEIFIDVNNVMELRSYNIGDIVELGGNMPLTEMMRVLQEASAKPGFEYFKETLKHLDLVASVQVRNFGTIAGNLMIKHAHNEFVSDIFTMLLTIGTRIVVANSSSQVEGTLQEFLNYDMRRQVIVKLILPQWDKNTTLYGAYKILPRAQHAHAFVNAGFLFTFSGSQVKSSRIVFGGINPHFTISEATADFFKGRKLFDPETFAQAVEILDTELQPDWVLPAPSPEYRRKLALGLFYKFILKNAPENFIKPTYRSGGHLLKRPLSSGSQFFDTRKEKWPVNQPVRKLEALWQCSGEANYSNDIPHMRGEVWAAFVPATKVHATVAQIDASEALAMPGVIAFFSAKDIPGTNSFVAVGLFNIFENEELFCADIVKYHSQPVGVILAKSNELATLASTRVRILYEHRTVEQKVKPTVKDMIDQRHIIEYDNSDEDFVDVEKSEDALTKRKRIRGYFEMGGQFHFSIESHSTVCIPREGGLLLYSATHWMDLVQAGITNALNIPDNKIEVDVRRLGGSFGCKISRSNHVAVGCALASWLSNRPVRFVQSVENNMRISGKRFACISDYTLSVGDDGKLKSYTLNFYEDMGVTVNESPVETFTIPAVANCYQRNSSWIINGANVLTDAPSHTWCRAPGTLEGIAMTENVMEHIAWTVKMDPVDVRLNNIPSGSEARRLLLDFIKDTDYRQRRKDINTFNEQNRWRKRGIAISLMRYPIIYLMNISAAVAIYHYDGTVLISHGGIEMGQGINTKAAQVAAYTLGIPLEMVSVKASNSFDGANSICSGGSITSETVCYGVRKACNQLLARMKPIRDKMKNPTWLQVVQKSHEENVNLFSRQIHKQGDLEGYDVWGMSCTEMEVDILTGKWQITRADILEDTGESLSPLIDVGQIEGGFVQGLGYWLTEKLVYDRQTGELKTFDTWEYHVPGAKDIPIDFRIKLFQKRPNPKGFLRSKTTGEMGTCMSISAVFALRHALNSAREDIGIDEWYHLGAPTTIEDIALAAGHTKNDFKLNA</sequence>
<dbReference type="FunFam" id="3.90.1170.50:FF:000003">
    <property type="entry name" value="Aldehyde oxidase"/>
    <property type="match status" value="1"/>
</dbReference>
<evidence type="ECO:0000256" key="12">
    <source>
        <dbReference type="ARBA" id="ARBA00023140"/>
    </source>
</evidence>
<keyword evidence="17" id="KW-0285">Flavoprotein</keyword>
<dbReference type="Pfam" id="PF01799">
    <property type="entry name" value="Fer2_2"/>
    <property type="match status" value="1"/>
</dbReference>
<dbReference type="InterPro" id="IPR036318">
    <property type="entry name" value="FAD-bd_PCMH-like_sf"/>
</dbReference>
<keyword evidence="17" id="KW-0274">FAD</keyword>
<dbReference type="Gene3D" id="3.30.465.10">
    <property type="match status" value="1"/>
</dbReference>
<evidence type="ECO:0000256" key="1">
    <source>
        <dbReference type="ARBA" id="ARBA00001974"/>
    </source>
</evidence>
<dbReference type="PANTHER" id="PTHR11908">
    <property type="entry name" value="XANTHINE DEHYDROGENASE"/>
    <property type="match status" value="1"/>
</dbReference>
<evidence type="ECO:0000313" key="21">
    <source>
        <dbReference type="Proteomes" id="UP000594454"/>
    </source>
</evidence>
<evidence type="ECO:0000256" key="10">
    <source>
        <dbReference type="ARBA" id="ARBA00023014"/>
    </source>
</evidence>
<name>A0A7R8UCZ7_HERIL</name>
<evidence type="ECO:0000256" key="2">
    <source>
        <dbReference type="ARBA" id="ARBA00004275"/>
    </source>
</evidence>
<dbReference type="PIRSF" id="PIRSF000127">
    <property type="entry name" value="Xanthine_DH"/>
    <property type="match status" value="1"/>
</dbReference>
<dbReference type="Gene3D" id="3.30.390.50">
    <property type="entry name" value="CO dehydrogenase flavoprotein, C-terminal domain"/>
    <property type="match status" value="1"/>
</dbReference>
<dbReference type="Pfam" id="PF03450">
    <property type="entry name" value="CO_deh_flav_C"/>
    <property type="match status" value="1"/>
</dbReference>
<dbReference type="InterPro" id="IPR008274">
    <property type="entry name" value="AldOxase/xan_DH_MoCoBD1"/>
</dbReference>
<dbReference type="InterPro" id="IPR016166">
    <property type="entry name" value="FAD-bd_PCMH"/>
</dbReference>
<keyword evidence="9 18" id="KW-0408">Iron</keyword>
<dbReference type="InterPro" id="IPR046867">
    <property type="entry name" value="AldOxase/xan_DH_MoCoBD2"/>
</dbReference>
<evidence type="ECO:0000256" key="18">
    <source>
        <dbReference type="PIRSR" id="PIRSR000127-3"/>
    </source>
</evidence>
<evidence type="ECO:0000256" key="16">
    <source>
        <dbReference type="PIRSR" id="PIRSR000127-1"/>
    </source>
</evidence>
<dbReference type="Gene3D" id="3.90.1170.50">
    <property type="entry name" value="Aldehyde oxidase/xanthine dehydrogenase, a/b hammerhead"/>
    <property type="match status" value="1"/>
</dbReference>
<keyword evidence="10 18" id="KW-0411">Iron-sulfur</keyword>
<dbReference type="GO" id="GO:0005506">
    <property type="term" value="F:iron ion binding"/>
    <property type="evidence" value="ECO:0007669"/>
    <property type="project" value="InterPro"/>
</dbReference>
<dbReference type="InterPro" id="IPR036010">
    <property type="entry name" value="2Fe-2S_ferredoxin-like_sf"/>
</dbReference>
<gene>
    <name evidence="20" type="ORF">HERILL_LOCUS1769</name>
</gene>
<dbReference type="Gene3D" id="1.10.150.120">
    <property type="entry name" value="[2Fe-2S]-binding domain"/>
    <property type="match status" value="1"/>
</dbReference>
<reference evidence="20 21" key="1">
    <citation type="submission" date="2020-11" db="EMBL/GenBank/DDBJ databases">
        <authorList>
            <person name="Wallbank WR R."/>
            <person name="Pardo Diaz C."/>
            <person name="Kozak K."/>
            <person name="Martin S."/>
            <person name="Jiggins C."/>
            <person name="Moest M."/>
            <person name="Warren A I."/>
            <person name="Generalovic N T."/>
            <person name="Byers J.R.P. K."/>
            <person name="Montejo-Kovacevich G."/>
            <person name="Yen C E."/>
        </authorList>
    </citation>
    <scope>NUCLEOTIDE SEQUENCE [LARGE SCALE GENOMIC DNA]</scope>
</reference>
<dbReference type="EMBL" id="LR899009">
    <property type="protein sequence ID" value="CAD7078508.1"/>
    <property type="molecule type" value="Genomic_DNA"/>
</dbReference>
<dbReference type="Pfam" id="PF20256">
    <property type="entry name" value="MoCoBD_2"/>
    <property type="match status" value="1"/>
</dbReference>
<feature type="binding site" evidence="18">
    <location>
        <position position="115"/>
    </location>
    <ligand>
        <name>[2Fe-2S] cluster</name>
        <dbReference type="ChEBI" id="CHEBI:190135"/>
        <label>2</label>
    </ligand>
</feature>
<dbReference type="SUPFAM" id="SSF54292">
    <property type="entry name" value="2Fe-2S ferredoxin-like"/>
    <property type="match status" value="1"/>
</dbReference>
<organism evidence="20 21">
    <name type="scientific">Hermetia illucens</name>
    <name type="common">Black soldier fly</name>
    <dbReference type="NCBI Taxonomy" id="343691"/>
    <lineage>
        <taxon>Eukaryota</taxon>
        <taxon>Metazoa</taxon>
        <taxon>Ecdysozoa</taxon>
        <taxon>Arthropoda</taxon>
        <taxon>Hexapoda</taxon>
        <taxon>Insecta</taxon>
        <taxon>Pterygota</taxon>
        <taxon>Neoptera</taxon>
        <taxon>Endopterygota</taxon>
        <taxon>Diptera</taxon>
        <taxon>Brachycera</taxon>
        <taxon>Stratiomyomorpha</taxon>
        <taxon>Stratiomyidae</taxon>
        <taxon>Hermetiinae</taxon>
        <taxon>Hermetia</taxon>
    </lineage>
</organism>
<dbReference type="InterPro" id="IPR016208">
    <property type="entry name" value="Ald_Oxase/xanthine_DH-like"/>
</dbReference>
<evidence type="ECO:0000256" key="7">
    <source>
        <dbReference type="ARBA" id="ARBA00022723"/>
    </source>
</evidence>
<evidence type="ECO:0000256" key="11">
    <source>
        <dbReference type="ARBA" id="ARBA00023027"/>
    </source>
</evidence>
<dbReference type="Pfam" id="PF02738">
    <property type="entry name" value="MoCoBD_1"/>
    <property type="match status" value="1"/>
</dbReference>
<evidence type="ECO:0000256" key="6">
    <source>
        <dbReference type="ARBA" id="ARBA00022714"/>
    </source>
</evidence>
<dbReference type="GO" id="GO:0050302">
    <property type="term" value="F:indole-3-acetaldehyde oxidase activity"/>
    <property type="evidence" value="ECO:0007669"/>
    <property type="project" value="UniProtKB-EC"/>
</dbReference>
<evidence type="ECO:0000256" key="3">
    <source>
        <dbReference type="ARBA" id="ARBA00006849"/>
    </source>
</evidence>
<dbReference type="GO" id="GO:0051537">
    <property type="term" value="F:2 iron, 2 sulfur cluster binding"/>
    <property type="evidence" value="ECO:0007669"/>
    <property type="project" value="UniProtKB-KW"/>
</dbReference>
<dbReference type="InterPro" id="IPR036683">
    <property type="entry name" value="CO_DH_flav_C_dom_sf"/>
</dbReference>
<dbReference type="InterPro" id="IPR002888">
    <property type="entry name" value="2Fe-2S-bd"/>
</dbReference>
<comment type="cofactor">
    <cofactor evidence="1 17">
        <name>FAD</name>
        <dbReference type="ChEBI" id="CHEBI:57692"/>
    </cofactor>
</comment>
<comment type="cofactor">
    <cofactor evidence="18">
        <name>[2Fe-2S] cluster</name>
        <dbReference type="ChEBI" id="CHEBI:190135"/>
    </cofactor>
    <text evidence="18">Binds 2 [2Fe-2S] clusters.</text>
</comment>
<dbReference type="Gene3D" id="3.30.365.10">
    <property type="entry name" value="Aldehyde oxidase/xanthine dehydrogenase, molybdopterin binding domain"/>
    <property type="match status" value="4"/>
</dbReference>
<dbReference type="SUPFAM" id="SSF56003">
    <property type="entry name" value="Molybdenum cofactor-binding domain"/>
    <property type="match status" value="1"/>
</dbReference>
<dbReference type="InterPro" id="IPR001041">
    <property type="entry name" value="2Fe-2S_ferredoxin-type"/>
</dbReference>
<dbReference type="InterPro" id="IPR036856">
    <property type="entry name" value="Ald_Oxase/Xan_DH_a/b_sf"/>
</dbReference>
<evidence type="ECO:0000256" key="14">
    <source>
        <dbReference type="ARBA" id="ARBA00052415"/>
    </source>
</evidence>
<dbReference type="FunFam" id="3.30.465.10:FF:000013">
    <property type="entry name" value="Aldehyde oxidase"/>
    <property type="match status" value="1"/>
</dbReference>
<dbReference type="SUPFAM" id="SSF47741">
    <property type="entry name" value="CO dehydrogenase ISP C-domain like"/>
    <property type="match status" value="1"/>
</dbReference>
<dbReference type="InParanoid" id="A0A7R8UCZ7"/>
<evidence type="ECO:0000256" key="13">
    <source>
        <dbReference type="ARBA" id="ARBA00034078"/>
    </source>
</evidence>
<keyword evidence="5 18" id="KW-0500">Molybdenum</keyword>
<evidence type="ECO:0000256" key="4">
    <source>
        <dbReference type="ARBA" id="ARBA00011738"/>
    </source>
</evidence>
<dbReference type="InterPro" id="IPR037165">
    <property type="entry name" value="AldOxase/xan_DH_Mopterin-bd_sf"/>
</dbReference>
<evidence type="ECO:0000259" key="19">
    <source>
        <dbReference type="PROSITE" id="PS51387"/>
    </source>
</evidence>
<dbReference type="Pfam" id="PF00941">
    <property type="entry name" value="FAD_binding_5"/>
    <property type="match status" value="1"/>
</dbReference>
<comment type="cofactor">
    <cofactor evidence="13">
        <name>[2Fe-2S] cluster</name>
        <dbReference type="ChEBI" id="CHEBI:190135"/>
    </cofactor>
</comment>
<dbReference type="FunFam" id="3.30.365.10:FF:000008">
    <property type="entry name" value="Aldehyde oxidase1"/>
    <property type="match status" value="1"/>
</dbReference>
<dbReference type="SUPFAM" id="SSF56176">
    <property type="entry name" value="FAD-binding/transporter-associated domain-like"/>
    <property type="match status" value="1"/>
</dbReference>
<evidence type="ECO:0000256" key="8">
    <source>
        <dbReference type="ARBA" id="ARBA00023002"/>
    </source>
</evidence>
<dbReference type="FunFam" id="3.30.365.10:FF:000001">
    <property type="entry name" value="Xanthine dehydrogenase oxidase"/>
    <property type="match status" value="1"/>
</dbReference>
<dbReference type="SMART" id="SM01008">
    <property type="entry name" value="Ald_Xan_dh_C"/>
    <property type="match status" value="1"/>
</dbReference>
<feature type="binding site" evidence="18">
    <location>
        <position position="1029"/>
    </location>
    <ligand>
        <name>Mo-molybdopterin</name>
        <dbReference type="ChEBI" id="CHEBI:71302"/>
    </ligand>
    <ligandPart>
        <name>Mo</name>
        <dbReference type="ChEBI" id="CHEBI:28685"/>
    </ligandPart>
</feature>
<dbReference type="Pfam" id="PF00111">
    <property type="entry name" value="Fer2"/>
    <property type="match status" value="1"/>
</dbReference>
<keyword evidence="7 18" id="KW-0479">Metal-binding</keyword>
<keyword evidence="6 18" id="KW-0001">2Fe-2S</keyword>
<feature type="binding site" evidence="18">
    <location>
        <position position="877"/>
    </location>
    <ligand>
        <name>Mo-molybdopterin</name>
        <dbReference type="ChEBI" id="CHEBI:71302"/>
    </ligand>
    <ligandPart>
        <name>Mo</name>
        <dbReference type="ChEBI" id="CHEBI:28685"/>
    </ligandPart>
</feature>
<keyword evidence="8" id="KW-0560">Oxidoreductase</keyword>
<accession>A0A7R8UCZ7</accession>
<dbReference type="GO" id="GO:0071949">
    <property type="term" value="F:FAD binding"/>
    <property type="evidence" value="ECO:0007669"/>
    <property type="project" value="InterPro"/>
</dbReference>
<dbReference type="SUPFAM" id="SSF54665">
    <property type="entry name" value="CO dehydrogenase molybdoprotein N-domain-like"/>
    <property type="match status" value="1"/>
</dbReference>
<feature type="binding site" evidence="18">
    <location>
        <position position="763"/>
    </location>
    <ligand>
        <name>Mo-molybdopterin</name>
        <dbReference type="ChEBI" id="CHEBI:71302"/>
    </ligand>
    <ligandPart>
        <name>Mo</name>
        <dbReference type="ChEBI" id="CHEBI:28685"/>
    </ligandPart>
</feature>
<dbReference type="OMA" id="LTATNCY"/>
<feature type="binding site" evidence="18">
    <location>
        <position position="42"/>
    </location>
    <ligand>
        <name>[2Fe-2S] cluster</name>
        <dbReference type="ChEBI" id="CHEBI:190135"/>
        <label>1</label>
    </ligand>
</feature>
<comment type="catalytic activity">
    <reaction evidence="14">
        <text>indole-3-acetaldehyde + O2 + H2O = (indol-3-yl)acetate + H2O2 + H(+)</text>
        <dbReference type="Rhea" id="RHEA:16277"/>
        <dbReference type="ChEBI" id="CHEBI:15377"/>
        <dbReference type="ChEBI" id="CHEBI:15378"/>
        <dbReference type="ChEBI" id="CHEBI:15379"/>
        <dbReference type="ChEBI" id="CHEBI:16240"/>
        <dbReference type="ChEBI" id="CHEBI:18086"/>
        <dbReference type="ChEBI" id="CHEBI:30854"/>
        <dbReference type="EC" id="1.2.3.7"/>
    </reaction>
</comment>
<comment type="similarity">
    <text evidence="3">Belongs to the xanthine dehydrogenase family.</text>
</comment>
<dbReference type="InterPro" id="IPR005107">
    <property type="entry name" value="CO_DH_flav_C"/>
</dbReference>
<comment type="cofactor">
    <cofactor evidence="18">
        <name>Mo-molybdopterin</name>
        <dbReference type="ChEBI" id="CHEBI:71302"/>
    </cofactor>
    <text evidence="18">Binds 1 Mo-molybdopterin (Mo-MPT) cofactor per subunit.</text>
</comment>
<comment type="subunit">
    <text evidence="4">Homodimer.</text>
</comment>
<feature type="binding site" evidence="18">
    <location>
        <position position="150"/>
    </location>
    <ligand>
        <name>[2Fe-2S] cluster</name>
        <dbReference type="ChEBI" id="CHEBI:190135"/>
        <label>2</label>
    </ligand>
</feature>
<feature type="binding site" evidence="17">
    <location>
        <position position="390"/>
    </location>
    <ligand>
        <name>FAD</name>
        <dbReference type="ChEBI" id="CHEBI:57692"/>
    </ligand>
</feature>